<dbReference type="Pfam" id="PF01276">
    <property type="entry name" value="OKR_DC_1"/>
    <property type="match status" value="1"/>
</dbReference>
<protein>
    <recommendedName>
        <fullName evidence="3">Orn/Lys/Arg decarboxylases family 1 pyridoxal-P attachment site domain-containing protein</fullName>
    </recommendedName>
</protein>
<dbReference type="SUPFAM" id="SSF53383">
    <property type="entry name" value="PLP-dependent transferases"/>
    <property type="match status" value="1"/>
</dbReference>
<dbReference type="InterPro" id="IPR015424">
    <property type="entry name" value="PyrdxlP-dep_Trfase"/>
</dbReference>
<dbReference type="InterPro" id="IPR052357">
    <property type="entry name" value="Orn_Lys_Arg_decarboxylase-I"/>
</dbReference>
<dbReference type="PANTHER" id="PTHR43277">
    <property type="entry name" value="ARGININE DECARBOXYLASE"/>
    <property type="match status" value="1"/>
</dbReference>
<organism evidence="4 5">
    <name type="scientific">Lactuca virosa</name>
    <dbReference type="NCBI Taxonomy" id="75947"/>
    <lineage>
        <taxon>Eukaryota</taxon>
        <taxon>Viridiplantae</taxon>
        <taxon>Streptophyta</taxon>
        <taxon>Embryophyta</taxon>
        <taxon>Tracheophyta</taxon>
        <taxon>Spermatophyta</taxon>
        <taxon>Magnoliopsida</taxon>
        <taxon>eudicotyledons</taxon>
        <taxon>Gunneridae</taxon>
        <taxon>Pentapetalae</taxon>
        <taxon>asterids</taxon>
        <taxon>campanulids</taxon>
        <taxon>Asterales</taxon>
        <taxon>Asteraceae</taxon>
        <taxon>Cichorioideae</taxon>
        <taxon>Cichorieae</taxon>
        <taxon>Lactucinae</taxon>
        <taxon>Lactuca</taxon>
    </lineage>
</organism>
<dbReference type="AlphaFoldDB" id="A0AAU9P5Y3"/>
<dbReference type="GO" id="GO:0003824">
    <property type="term" value="F:catalytic activity"/>
    <property type="evidence" value="ECO:0007669"/>
    <property type="project" value="InterPro"/>
</dbReference>
<evidence type="ECO:0000259" key="3">
    <source>
        <dbReference type="Pfam" id="PF01276"/>
    </source>
</evidence>
<name>A0AAU9P5Y3_9ASTR</name>
<accession>A0AAU9P5Y3</accession>
<sequence>MVSAILHLSLGYSGTTMACISEENPVGRAAPSSLSNLIGLLPFLHDLDAQKQATELFGATKTWFLVWGTTCGIQASVMATCSPGDTLILPKKLSYLSFFFHVVKRTSNKEKILLNVNSGTDTEIIYYYSSHPLKLCVCKEQLEKETSLKTEVLEKTRTVLT</sequence>
<comment type="caution">
    <text evidence="4">The sequence shown here is derived from an EMBL/GenBank/DDBJ whole genome shotgun (WGS) entry which is preliminary data.</text>
</comment>
<feature type="domain" description="Orn/Lys/Arg decarboxylases family 1 pyridoxal-P attachment site" evidence="3">
    <location>
        <begin position="47"/>
        <end position="91"/>
    </location>
</feature>
<comment type="cofactor">
    <cofactor evidence="1">
        <name>pyridoxal 5'-phosphate</name>
        <dbReference type="ChEBI" id="CHEBI:597326"/>
    </cofactor>
</comment>
<proteinExistence type="predicted"/>
<reference evidence="4 5" key="1">
    <citation type="submission" date="2022-01" db="EMBL/GenBank/DDBJ databases">
        <authorList>
            <person name="Xiong W."/>
            <person name="Schranz E."/>
        </authorList>
    </citation>
    <scope>NUCLEOTIDE SEQUENCE [LARGE SCALE GENOMIC DNA]</scope>
</reference>
<keyword evidence="2" id="KW-0663">Pyridoxal phosphate</keyword>
<evidence type="ECO:0000313" key="5">
    <source>
        <dbReference type="Proteomes" id="UP001157418"/>
    </source>
</evidence>
<evidence type="ECO:0000256" key="2">
    <source>
        <dbReference type="ARBA" id="ARBA00022898"/>
    </source>
</evidence>
<evidence type="ECO:0000313" key="4">
    <source>
        <dbReference type="EMBL" id="CAH1445512.1"/>
    </source>
</evidence>
<evidence type="ECO:0000256" key="1">
    <source>
        <dbReference type="ARBA" id="ARBA00001933"/>
    </source>
</evidence>
<dbReference type="Gene3D" id="3.40.640.10">
    <property type="entry name" value="Type I PLP-dependent aspartate aminotransferase-like (Major domain)"/>
    <property type="match status" value="1"/>
</dbReference>
<dbReference type="Proteomes" id="UP001157418">
    <property type="component" value="Unassembled WGS sequence"/>
</dbReference>
<dbReference type="InterPro" id="IPR015421">
    <property type="entry name" value="PyrdxlP-dep_Trfase_major"/>
</dbReference>
<keyword evidence="5" id="KW-1185">Reference proteome</keyword>
<dbReference type="EMBL" id="CAKMRJ010005523">
    <property type="protein sequence ID" value="CAH1445512.1"/>
    <property type="molecule type" value="Genomic_DNA"/>
</dbReference>
<dbReference type="PANTHER" id="PTHR43277:SF4">
    <property type="entry name" value="ARGININE DECARBOXYLASE"/>
    <property type="match status" value="1"/>
</dbReference>
<gene>
    <name evidence="4" type="ORF">LVIROSA_LOCUS31269</name>
</gene>
<dbReference type="InterPro" id="IPR000310">
    <property type="entry name" value="Orn/Lys/Arg_deCO2ase_major_dom"/>
</dbReference>